<organism evidence="2">
    <name type="scientific">viral metagenome</name>
    <dbReference type="NCBI Taxonomy" id="1070528"/>
    <lineage>
        <taxon>unclassified sequences</taxon>
        <taxon>metagenomes</taxon>
        <taxon>organismal metagenomes</taxon>
    </lineage>
</organism>
<reference evidence="2" key="1">
    <citation type="journal article" date="2020" name="Nature">
        <title>Giant virus diversity and host interactions through global metagenomics.</title>
        <authorList>
            <person name="Schulz F."/>
            <person name="Roux S."/>
            <person name="Paez-Espino D."/>
            <person name="Jungbluth S."/>
            <person name="Walsh D.A."/>
            <person name="Denef V.J."/>
            <person name="McMahon K.D."/>
            <person name="Konstantinidis K.T."/>
            <person name="Eloe-Fadrosh E.A."/>
            <person name="Kyrpides N.C."/>
            <person name="Woyke T."/>
        </authorList>
    </citation>
    <scope>NUCLEOTIDE SEQUENCE</scope>
    <source>
        <strain evidence="2">GVMAG-M-3300023174-137</strain>
    </source>
</reference>
<dbReference type="AlphaFoldDB" id="A0A6C0DD70"/>
<feature type="transmembrane region" description="Helical" evidence="1">
    <location>
        <begin position="5"/>
        <end position="21"/>
    </location>
</feature>
<dbReference type="EMBL" id="MN739584">
    <property type="protein sequence ID" value="QHT14457.1"/>
    <property type="molecule type" value="Genomic_DNA"/>
</dbReference>
<accession>A0A6C0DD70</accession>
<keyword evidence="1" id="KW-0812">Transmembrane</keyword>
<sequence length="246" mass="28893">MRRDIYVLCIGVFAVSAYILLQKQKQPSKRSTEFVIDPSIYTRPSRTFDLELPRQPIAEEAIQRAPYEMSGFGHDVARNTDDISIDTYMNLPLVGTGQTFVNRDIYEELDEEKLTYTKMHRYKYIRLRILDMEEVYIGGIDFMKYGRSIGSSILWNPHTGEKTPYMMGELHDNDQNVFIFCFKEPVLFNSYRIKSSTNMRDAKYDPIDWVLEGSLNGNFWKHIDTRTNVEFPLLRGVWLSYNILLH</sequence>
<evidence type="ECO:0000313" key="2">
    <source>
        <dbReference type="EMBL" id="QHT14457.1"/>
    </source>
</evidence>
<name>A0A6C0DD70_9ZZZZ</name>
<protein>
    <submittedName>
        <fullName evidence="2">Uncharacterized protein</fullName>
    </submittedName>
</protein>
<evidence type="ECO:0000256" key="1">
    <source>
        <dbReference type="SAM" id="Phobius"/>
    </source>
</evidence>
<keyword evidence="1" id="KW-1133">Transmembrane helix</keyword>
<proteinExistence type="predicted"/>
<keyword evidence="1" id="KW-0472">Membrane</keyword>